<evidence type="ECO:0000313" key="3">
    <source>
        <dbReference type="Proteomes" id="UP000030982"/>
    </source>
</evidence>
<evidence type="ECO:0000259" key="1">
    <source>
        <dbReference type="Pfam" id="PF00561"/>
    </source>
</evidence>
<dbReference type="STRING" id="1338436.LK10_04800"/>
<dbReference type="Proteomes" id="UP000030982">
    <property type="component" value="Unassembled WGS sequence"/>
</dbReference>
<dbReference type="InterPro" id="IPR000073">
    <property type="entry name" value="AB_hydrolase_1"/>
</dbReference>
<dbReference type="InterPro" id="IPR050266">
    <property type="entry name" value="AB_hydrolase_sf"/>
</dbReference>
<comment type="caution">
    <text evidence="2">The sequence shown here is derived from an EMBL/GenBank/DDBJ whole genome shotgun (WGS) entry which is preliminary data.</text>
</comment>
<dbReference type="SUPFAM" id="SSF53474">
    <property type="entry name" value="alpha/beta-Hydrolases"/>
    <property type="match status" value="1"/>
</dbReference>
<dbReference type="AlphaFoldDB" id="A0A0B2ARQ7"/>
<name>A0A0B2ARQ7_9MICC</name>
<feature type="domain" description="AB hydrolase-1" evidence="1">
    <location>
        <begin position="40"/>
        <end position="288"/>
    </location>
</feature>
<dbReference type="GO" id="GO:0016020">
    <property type="term" value="C:membrane"/>
    <property type="evidence" value="ECO:0007669"/>
    <property type="project" value="TreeGrafter"/>
</dbReference>
<dbReference type="OrthoDB" id="63519at2"/>
<dbReference type="PRINTS" id="PR00111">
    <property type="entry name" value="ABHYDROLASE"/>
</dbReference>
<dbReference type="PANTHER" id="PTHR43798:SF33">
    <property type="entry name" value="HYDROLASE, PUTATIVE (AFU_ORTHOLOGUE AFUA_2G14860)-RELATED"/>
    <property type="match status" value="1"/>
</dbReference>
<dbReference type="InterPro" id="IPR029058">
    <property type="entry name" value="AB_hydrolase_fold"/>
</dbReference>
<accession>A0A0B2ARQ7</accession>
<keyword evidence="3" id="KW-1185">Reference proteome</keyword>
<gene>
    <name evidence="2" type="ORF">LK10_04800</name>
</gene>
<protein>
    <recommendedName>
        <fullName evidence="1">AB hydrolase-1 domain-containing protein</fullName>
    </recommendedName>
</protein>
<organism evidence="2 3">
    <name type="scientific">Sinomonas humi</name>
    <dbReference type="NCBI Taxonomy" id="1338436"/>
    <lineage>
        <taxon>Bacteria</taxon>
        <taxon>Bacillati</taxon>
        <taxon>Actinomycetota</taxon>
        <taxon>Actinomycetes</taxon>
        <taxon>Micrococcales</taxon>
        <taxon>Micrococcaceae</taxon>
        <taxon>Sinomonas</taxon>
    </lineage>
</organism>
<reference evidence="2 3" key="1">
    <citation type="submission" date="2014-09" db="EMBL/GenBank/DDBJ databases">
        <title>Genome sequence of Sinomonas sp. MUSC 117.</title>
        <authorList>
            <person name="Lee L.-H."/>
        </authorList>
    </citation>
    <scope>NUCLEOTIDE SEQUENCE [LARGE SCALE GENOMIC DNA]</scope>
    <source>
        <strain evidence="2 3">MUSC 117</strain>
    </source>
</reference>
<dbReference type="Pfam" id="PF00561">
    <property type="entry name" value="Abhydrolase_1"/>
    <property type="match status" value="1"/>
</dbReference>
<dbReference type="GO" id="GO:0003824">
    <property type="term" value="F:catalytic activity"/>
    <property type="evidence" value="ECO:0007669"/>
    <property type="project" value="UniProtKB-ARBA"/>
</dbReference>
<proteinExistence type="predicted"/>
<dbReference type="PANTHER" id="PTHR43798">
    <property type="entry name" value="MONOACYLGLYCEROL LIPASE"/>
    <property type="match status" value="1"/>
</dbReference>
<dbReference type="Gene3D" id="3.40.50.1820">
    <property type="entry name" value="alpha/beta hydrolase"/>
    <property type="match status" value="1"/>
</dbReference>
<evidence type="ECO:0000313" key="2">
    <source>
        <dbReference type="EMBL" id="KHL04518.1"/>
    </source>
</evidence>
<dbReference type="EMBL" id="JTDL01000077">
    <property type="protein sequence ID" value="KHL04518.1"/>
    <property type="molecule type" value="Genomic_DNA"/>
</dbReference>
<dbReference type="RefSeq" id="WP_043120611.1">
    <property type="nucleotide sequence ID" value="NZ_JTDL01000077.1"/>
</dbReference>
<sequence>MTEAAVNYRTWDIDVRGGLLRVGEWDANDDGARPDAGEVPLVLAVHGITASHLAWAPLAKELRGVRLVAPDLRGRGRSSELPGPWGMGQHAEDLAEVLRAAGADESRPAVVVGHSMGAFASLVFADRYPELVARLLLVDGGVPLEIPAGLTSQQALAAVLGPAAERLRMEFPSREAYLDYWRPHPALGPLWSPELEAYLLYDLEGDAPRLRPATSLDAVAGDNRDLFGSADVFDALARLPRPTTLLRAERGMLNQVPPLYSDEALQRAVARFPEVRVHDVPDTNHYSIVMDQPGAAAVAAVVHGLVAEAGQEAP</sequence>